<keyword evidence="4" id="KW-1185">Reference proteome</keyword>
<name>A0A3R8RI78_9CORY</name>
<evidence type="ECO:0000313" key="3">
    <source>
        <dbReference type="EMBL" id="RRQ05351.1"/>
    </source>
</evidence>
<dbReference type="InterPro" id="IPR005801">
    <property type="entry name" value="ADC_synthase"/>
</dbReference>
<dbReference type="Proteomes" id="UP000278422">
    <property type="component" value="Unassembled WGS sequence"/>
</dbReference>
<reference evidence="3 4" key="1">
    <citation type="submission" date="2018-01" db="EMBL/GenBank/DDBJ databases">
        <title>Twenty Corynebacterium bovis Genomes.</title>
        <authorList>
            <person name="Gulvik C.A."/>
        </authorList>
    </citation>
    <scope>NUCLEOTIDE SEQUENCE [LARGE SCALE GENOMIC DNA]</scope>
    <source>
        <strain evidence="3 4">16-2004</strain>
    </source>
</reference>
<dbReference type="AlphaFoldDB" id="A0A3R8RI78"/>
<feature type="region of interest" description="Disordered" evidence="1">
    <location>
        <begin position="197"/>
        <end position="242"/>
    </location>
</feature>
<dbReference type="SUPFAM" id="SSF56322">
    <property type="entry name" value="ADC synthase"/>
    <property type="match status" value="1"/>
</dbReference>
<gene>
    <name evidence="3" type="ORF">CXF42_02100</name>
</gene>
<feature type="compositionally biased region" description="Low complexity" evidence="1">
    <location>
        <begin position="197"/>
        <end position="222"/>
    </location>
</feature>
<dbReference type="EMBL" id="PQNQ01000003">
    <property type="protein sequence ID" value="RRQ05351.1"/>
    <property type="molecule type" value="Genomic_DNA"/>
</dbReference>
<accession>A0A3R8RI78</accession>
<dbReference type="EC" id="2.6.1.85" evidence="3"/>
<dbReference type="PANTHER" id="PTHR11236">
    <property type="entry name" value="AMINOBENZOATE/ANTHRANILATE SYNTHASE"/>
    <property type="match status" value="1"/>
</dbReference>
<feature type="domain" description="Chorismate-utilising enzyme C-terminal" evidence="2">
    <location>
        <begin position="238"/>
        <end position="495"/>
    </location>
</feature>
<protein>
    <submittedName>
        <fullName evidence="3">Aminodeoxychorismate synthase component I</fullName>
        <ecNumber evidence="3">2.6.1.85</ecNumber>
    </submittedName>
</protein>
<dbReference type="InterPro" id="IPR019999">
    <property type="entry name" value="Anth_synth_I-like"/>
</dbReference>
<organism evidence="3 4">
    <name type="scientific">Corynebacterium bovis</name>
    <dbReference type="NCBI Taxonomy" id="36808"/>
    <lineage>
        <taxon>Bacteria</taxon>
        <taxon>Bacillati</taxon>
        <taxon>Actinomycetota</taxon>
        <taxon>Actinomycetes</taxon>
        <taxon>Mycobacteriales</taxon>
        <taxon>Corynebacteriaceae</taxon>
        <taxon>Corynebacterium</taxon>
    </lineage>
</organism>
<feature type="compositionally biased region" description="Low complexity" evidence="1">
    <location>
        <begin position="25"/>
        <end position="38"/>
    </location>
</feature>
<dbReference type="Pfam" id="PF00425">
    <property type="entry name" value="Chorismate_bind"/>
    <property type="match status" value="1"/>
</dbReference>
<dbReference type="PRINTS" id="PR00095">
    <property type="entry name" value="ANTSNTHASEI"/>
</dbReference>
<dbReference type="PANTHER" id="PTHR11236:SF50">
    <property type="entry name" value="AMINODEOXYCHORISMATE SYNTHASE COMPONENT 1"/>
    <property type="match status" value="1"/>
</dbReference>
<feature type="region of interest" description="Disordered" evidence="1">
    <location>
        <begin position="1"/>
        <end position="38"/>
    </location>
</feature>
<evidence type="ECO:0000256" key="1">
    <source>
        <dbReference type="SAM" id="MobiDB-lite"/>
    </source>
</evidence>
<evidence type="ECO:0000313" key="4">
    <source>
        <dbReference type="Proteomes" id="UP000278422"/>
    </source>
</evidence>
<comment type="caution">
    <text evidence="3">The sequence shown here is derived from an EMBL/GenBank/DDBJ whole genome shotgun (WGS) entry which is preliminary data.</text>
</comment>
<sequence>MPSELSPGPAPVRRLAGGSFRRLTGRPTGPDAAAAGRPDPVDEALRVFRVLTARALRVGAPLPALAVGAWAGHAAVLVPALDARDAAAAGPDGAFPGGGDWSGSGAGSAPLWFGVRRYPDAAADDGGVRDAAGAPLAAHWGGAARASLWLDGDGVWWLRTTDTPGVDDDPSAPDAAVDAAFDAALDAALDAAVAGTADAGGATGGSSPADAAGSPSDATAPTPGFPPVPTVRWRGPDRDRHTRGVTDCLEAIAAGEVYQACVAGFFHGRVDGGADDHAAAAAVFADTVARHRPARAVFLAGHGTTGCAVAVTSFSPEVYLSRHGDEVVEMPIKGTLPRDRDPADLLASVKDVAENIMIVDLVRHDLGTVAVTGGVTVPDLLTVVPAPGVWHLVSTVRATLPREVTHARLVETTFPPASVTGTPKLAARRFLREWEPESRGVFCGCAGFSAGGVLELAVAIRTCEWTGGGRVRLGVGGGITADSTPAAEWDEVTAKSSTITGGAVRHR</sequence>
<dbReference type="NCBIfam" id="NF004530">
    <property type="entry name" value="PRK05877.1"/>
    <property type="match status" value="1"/>
</dbReference>
<dbReference type="InterPro" id="IPR015890">
    <property type="entry name" value="Chorismate_C"/>
</dbReference>
<keyword evidence="3" id="KW-0808">Transferase</keyword>
<dbReference type="RefSeq" id="WP_125174364.1">
    <property type="nucleotide sequence ID" value="NZ_PQNN01000041.1"/>
</dbReference>
<dbReference type="Gene3D" id="3.60.120.10">
    <property type="entry name" value="Anthranilate synthase"/>
    <property type="match status" value="1"/>
</dbReference>
<dbReference type="GO" id="GO:0046820">
    <property type="term" value="F:4-amino-4-deoxychorismate synthase activity"/>
    <property type="evidence" value="ECO:0007669"/>
    <property type="project" value="UniProtKB-EC"/>
</dbReference>
<keyword evidence="3" id="KW-0032">Aminotransferase</keyword>
<dbReference type="GO" id="GO:0000162">
    <property type="term" value="P:L-tryptophan biosynthetic process"/>
    <property type="evidence" value="ECO:0007669"/>
    <property type="project" value="TreeGrafter"/>
</dbReference>
<proteinExistence type="predicted"/>
<evidence type="ECO:0000259" key="2">
    <source>
        <dbReference type="Pfam" id="PF00425"/>
    </source>
</evidence>